<gene>
    <name evidence="2" type="ORF">JHL18_00030</name>
</gene>
<dbReference type="EMBL" id="JAENHN010000002">
    <property type="protein sequence ID" value="MBK1809038.1"/>
    <property type="molecule type" value="Genomic_DNA"/>
</dbReference>
<protein>
    <submittedName>
        <fullName evidence="2">Uncharacterized protein</fullName>
    </submittedName>
</protein>
<feature type="transmembrane region" description="Helical" evidence="1">
    <location>
        <begin position="30"/>
        <end position="53"/>
    </location>
</feature>
<keyword evidence="3" id="KW-1185">Reference proteome</keyword>
<keyword evidence="1" id="KW-1133">Transmembrane helix</keyword>
<evidence type="ECO:0000313" key="3">
    <source>
        <dbReference type="Proteomes" id="UP000596739"/>
    </source>
</evidence>
<evidence type="ECO:0000313" key="2">
    <source>
        <dbReference type="EMBL" id="MBK1809038.1"/>
    </source>
</evidence>
<comment type="caution">
    <text evidence="2">The sequence shown here is derived from an EMBL/GenBank/DDBJ whole genome shotgun (WGS) entry which is preliminary data.</text>
</comment>
<dbReference type="RefSeq" id="WP_200265579.1">
    <property type="nucleotide sequence ID" value="NZ_JAENHN010000002.1"/>
</dbReference>
<evidence type="ECO:0000256" key="1">
    <source>
        <dbReference type="SAM" id="Phobius"/>
    </source>
</evidence>
<dbReference type="Proteomes" id="UP000596739">
    <property type="component" value="Unassembled WGS sequence"/>
</dbReference>
<name>A0ABS1EI95_9CLOT</name>
<reference evidence="3" key="1">
    <citation type="submission" date="2021-01" db="EMBL/GenBank/DDBJ databases">
        <title>Genome public.</title>
        <authorList>
            <person name="Liu C."/>
            <person name="Sun Q."/>
        </authorList>
    </citation>
    <scope>NUCLEOTIDE SEQUENCE [LARGE SCALE GENOMIC DNA]</scope>
    <source>
        <strain evidence="3">YIM B02505</strain>
    </source>
</reference>
<keyword evidence="1" id="KW-0472">Membrane</keyword>
<accession>A0ABS1EI95</accession>
<keyword evidence="1" id="KW-0812">Transmembrane</keyword>
<proteinExistence type="predicted"/>
<sequence length="60" mass="6463">MKYALYVFIGLLVFMVVDFVSLNFGNDFGVVASAISMLCAVIVICTLILAHAIKGNHKGN</sequence>
<organism evidence="2 3">
    <name type="scientific">Clostridium yunnanense</name>
    <dbReference type="NCBI Taxonomy" id="2800325"/>
    <lineage>
        <taxon>Bacteria</taxon>
        <taxon>Bacillati</taxon>
        <taxon>Bacillota</taxon>
        <taxon>Clostridia</taxon>
        <taxon>Eubacteriales</taxon>
        <taxon>Clostridiaceae</taxon>
        <taxon>Clostridium</taxon>
    </lineage>
</organism>
<feature type="transmembrane region" description="Helical" evidence="1">
    <location>
        <begin position="5"/>
        <end position="24"/>
    </location>
</feature>